<keyword evidence="2" id="KW-1185">Reference proteome</keyword>
<reference evidence="1 2" key="1">
    <citation type="submission" date="2020-08" db="EMBL/GenBank/DDBJ databases">
        <title>Genomic Encyclopedia of Type Strains, Phase IV (KMG-IV): sequencing the most valuable type-strain genomes for metagenomic binning, comparative biology and taxonomic classification.</title>
        <authorList>
            <person name="Goeker M."/>
        </authorList>
    </citation>
    <scope>NUCLEOTIDE SEQUENCE [LARGE SCALE GENOMIC DNA]</scope>
    <source>
        <strain evidence="1 2">DSM 26575</strain>
    </source>
</reference>
<comment type="caution">
    <text evidence="1">The sequence shown here is derived from an EMBL/GenBank/DDBJ whole genome shotgun (WGS) entry which is preliminary data.</text>
</comment>
<protein>
    <submittedName>
        <fullName evidence="1">Uncharacterized protein</fullName>
    </submittedName>
</protein>
<accession>A0A7W6GBA3</accession>
<evidence type="ECO:0000313" key="1">
    <source>
        <dbReference type="EMBL" id="MBB3964584.1"/>
    </source>
</evidence>
<evidence type="ECO:0000313" key="2">
    <source>
        <dbReference type="Proteomes" id="UP000582090"/>
    </source>
</evidence>
<dbReference type="EMBL" id="JACIDW010000005">
    <property type="protein sequence ID" value="MBB3964584.1"/>
    <property type="molecule type" value="Genomic_DNA"/>
</dbReference>
<dbReference type="RefSeq" id="WP_183900217.1">
    <property type="nucleotide sequence ID" value="NZ_JACIDW010000005.1"/>
</dbReference>
<name>A0A7W6GBA3_9HYPH</name>
<sequence>MQAVLIAMTILGCNDAVTQCNYVATVEKRWETVAMCDGDSERQLTRYSNIKYPTVIAVCEPPRPPEPSVVAAAPAPVPAVVEERPQTGISGLGSRMAAEVRAYLPSGHSMKSALATPVHFVSGSYSWVIRRLSNQS</sequence>
<proteinExistence type="predicted"/>
<dbReference type="AlphaFoldDB" id="A0A7W6GBA3"/>
<organism evidence="1 2">
    <name type="scientific">Rhizobium metallidurans</name>
    <dbReference type="NCBI Taxonomy" id="1265931"/>
    <lineage>
        <taxon>Bacteria</taxon>
        <taxon>Pseudomonadati</taxon>
        <taxon>Pseudomonadota</taxon>
        <taxon>Alphaproteobacteria</taxon>
        <taxon>Hyphomicrobiales</taxon>
        <taxon>Rhizobiaceae</taxon>
        <taxon>Rhizobium/Agrobacterium group</taxon>
        <taxon>Rhizobium</taxon>
    </lineage>
</organism>
<gene>
    <name evidence="1" type="ORF">GGQ67_002245</name>
</gene>
<dbReference type="Proteomes" id="UP000582090">
    <property type="component" value="Unassembled WGS sequence"/>
</dbReference>